<dbReference type="Pfam" id="PF13377">
    <property type="entry name" value="Peripla_BP_3"/>
    <property type="match status" value="1"/>
</dbReference>
<dbReference type="Proteomes" id="UP000568106">
    <property type="component" value="Unassembled WGS sequence"/>
</dbReference>
<dbReference type="Pfam" id="PF00356">
    <property type="entry name" value="LacI"/>
    <property type="match status" value="1"/>
</dbReference>
<evidence type="ECO:0000256" key="3">
    <source>
        <dbReference type="ARBA" id="ARBA00023163"/>
    </source>
</evidence>
<dbReference type="CDD" id="cd01392">
    <property type="entry name" value="HTH_LacI"/>
    <property type="match status" value="1"/>
</dbReference>
<accession>A0A7W8IKY1</accession>
<keyword evidence="3" id="KW-0804">Transcription</keyword>
<dbReference type="SMART" id="SM00354">
    <property type="entry name" value="HTH_LACI"/>
    <property type="match status" value="1"/>
</dbReference>
<comment type="caution">
    <text evidence="5">The sequence shown here is derived from an EMBL/GenBank/DDBJ whole genome shotgun (WGS) entry which is preliminary data.</text>
</comment>
<dbReference type="SUPFAM" id="SSF47413">
    <property type="entry name" value="lambda repressor-like DNA-binding domains"/>
    <property type="match status" value="1"/>
</dbReference>
<keyword evidence="2" id="KW-0238">DNA-binding</keyword>
<dbReference type="GO" id="GO:0000976">
    <property type="term" value="F:transcription cis-regulatory region binding"/>
    <property type="evidence" value="ECO:0007669"/>
    <property type="project" value="TreeGrafter"/>
</dbReference>
<dbReference type="CDD" id="cd06267">
    <property type="entry name" value="PBP1_LacI_sugar_binding-like"/>
    <property type="match status" value="1"/>
</dbReference>
<keyword evidence="1" id="KW-0805">Transcription regulation</keyword>
<evidence type="ECO:0000259" key="4">
    <source>
        <dbReference type="PROSITE" id="PS50932"/>
    </source>
</evidence>
<dbReference type="SUPFAM" id="SSF53822">
    <property type="entry name" value="Periplasmic binding protein-like I"/>
    <property type="match status" value="1"/>
</dbReference>
<evidence type="ECO:0000313" key="6">
    <source>
        <dbReference type="Proteomes" id="UP000568106"/>
    </source>
</evidence>
<sequence>MITQNHYTKRITLADIARVSGFSISTVSLVLNEAPLSRYVAASTKEHIRAVASKLGYRPDAAARSLRSRRSHTIGIMVSDISDPFCTLILQGIEKALHSTTYLPIIMIAHNQRKQFGRHLEMLMERRVEGLILVANWLFGEFDQLADIRKSQIPMVGVGRDLTASRVRSLQVDNEAGGYAAAQHLYELGHRKIAVLRGPSELADSDRRWNGIQRFAAEAGLSLAPELVGQLSPADDPTSEFEGGYRLISSMIEKGAEFTAVIAFDDLTSLGAIRALRQAGRHIPKDCSIIGFDDIPHAAVNTPGLTTIRQPMEQMGSMAAKWVLDSLADTKSHTTVGPSSLTGTLHLLPPELVIRQSTARRLVDMRATPVTRLSVASQGRARRKKR</sequence>
<dbReference type="PANTHER" id="PTHR30146">
    <property type="entry name" value="LACI-RELATED TRANSCRIPTIONAL REPRESSOR"/>
    <property type="match status" value="1"/>
</dbReference>
<dbReference type="InterPro" id="IPR028082">
    <property type="entry name" value="Peripla_BP_I"/>
</dbReference>
<dbReference type="PANTHER" id="PTHR30146:SF109">
    <property type="entry name" value="HTH-TYPE TRANSCRIPTIONAL REGULATOR GALS"/>
    <property type="match status" value="1"/>
</dbReference>
<dbReference type="InterPro" id="IPR010982">
    <property type="entry name" value="Lambda_DNA-bd_dom_sf"/>
</dbReference>
<evidence type="ECO:0000256" key="1">
    <source>
        <dbReference type="ARBA" id="ARBA00023015"/>
    </source>
</evidence>
<dbReference type="PROSITE" id="PS50932">
    <property type="entry name" value="HTH_LACI_2"/>
    <property type="match status" value="1"/>
</dbReference>
<keyword evidence="6" id="KW-1185">Reference proteome</keyword>
<reference evidence="5" key="1">
    <citation type="submission" date="2020-08" db="EMBL/GenBank/DDBJ databases">
        <title>Genomic Encyclopedia of Type Strains, Phase IV (KMG-V): Genome sequencing to study the core and pangenomes of soil and plant-associated prokaryotes.</title>
        <authorList>
            <person name="Whitman W."/>
        </authorList>
    </citation>
    <scope>NUCLEOTIDE SEQUENCE [LARGE SCALE GENOMIC DNA]</scope>
    <source>
        <strain evidence="5">M8UP27</strain>
    </source>
</reference>
<dbReference type="InterPro" id="IPR046335">
    <property type="entry name" value="LacI/GalR-like_sensor"/>
</dbReference>
<dbReference type="GO" id="GO:0003700">
    <property type="term" value="F:DNA-binding transcription factor activity"/>
    <property type="evidence" value="ECO:0007669"/>
    <property type="project" value="TreeGrafter"/>
</dbReference>
<feature type="domain" description="HTH lacI-type" evidence="4">
    <location>
        <begin position="11"/>
        <end position="68"/>
    </location>
</feature>
<organism evidence="5 6">
    <name type="scientific">Tunturiibacter empetritectus</name>
    <dbReference type="NCBI Taxonomy" id="3069691"/>
    <lineage>
        <taxon>Bacteria</taxon>
        <taxon>Pseudomonadati</taxon>
        <taxon>Acidobacteriota</taxon>
        <taxon>Terriglobia</taxon>
        <taxon>Terriglobales</taxon>
        <taxon>Acidobacteriaceae</taxon>
        <taxon>Tunturiibacter</taxon>
    </lineage>
</organism>
<dbReference type="Gene3D" id="1.10.260.40">
    <property type="entry name" value="lambda repressor-like DNA-binding domains"/>
    <property type="match status" value="1"/>
</dbReference>
<evidence type="ECO:0000256" key="2">
    <source>
        <dbReference type="ARBA" id="ARBA00023125"/>
    </source>
</evidence>
<gene>
    <name evidence="5" type="ORF">HDF09_003795</name>
</gene>
<protein>
    <submittedName>
        <fullName evidence="5">LacI family transcriptional regulator</fullName>
    </submittedName>
</protein>
<evidence type="ECO:0000313" key="5">
    <source>
        <dbReference type="EMBL" id="MBB5319096.1"/>
    </source>
</evidence>
<dbReference type="AlphaFoldDB" id="A0A7W8IKY1"/>
<dbReference type="EMBL" id="JACHDY010000006">
    <property type="protein sequence ID" value="MBB5319096.1"/>
    <property type="molecule type" value="Genomic_DNA"/>
</dbReference>
<name>A0A7W8IKY1_9BACT</name>
<dbReference type="Gene3D" id="3.40.50.2300">
    <property type="match status" value="2"/>
</dbReference>
<proteinExistence type="predicted"/>
<dbReference type="InterPro" id="IPR000843">
    <property type="entry name" value="HTH_LacI"/>
</dbReference>